<dbReference type="EMBL" id="MK072489">
    <property type="protein sequence ID" value="AYV85883.1"/>
    <property type="molecule type" value="Genomic_DNA"/>
</dbReference>
<name>A0A3G5AJA6_9VIRU</name>
<sequence>MSLDEIFKDVYLANRLMVDMDQDQIDILSRNSDYKEAFSPALQRQLYITRLRRLGMNEEELNKLLGLHDHENVSWSKIYNISEIMLSRDRENENLLIKKILSNDDLIGLRIIEVFYNLILDTSTFNDSSDISYEYIDRIAQNNSRKAFLHLLRTSRIANMSTLSRINESIVSFWNDIDFLKQYLAIINDVYSTRFPNFYLAEIRDTLIGGAMVNGADKIIKYYADTGHIFSGEDMAYIARTPELKYLVPYLLEHGSNPVDEFFYLIEFGQEYVP</sequence>
<protein>
    <submittedName>
        <fullName evidence="1">Uncharacterized protein</fullName>
    </submittedName>
</protein>
<gene>
    <name evidence="1" type="ORF">Solivirus1_40</name>
</gene>
<reference evidence="1" key="1">
    <citation type="submission" date="2018-10" db="EMBL/GenBank/DDBJ databases">
        <title>Hidden diversity of soil giant viruses.</title>
        <authorList>
            <person name="Schulz F."/>
            <person name="Alteio L."/>
            <person name="Goudeau D."/>
            <person name="Ryan E.M."/>
            <person name="Malmstrom R.R."/>
            <person name="Blanchard J."/>
            <person name="Woyke T."/>
        </authorList>
    </citation>
    <scope>NUCLEOTIDE SEQUENCE</scope>
    <source>
        <strain evidence="1">SOV1</strain>
    </source>
</reference>
<proteinExistence type="predicted"/>
<evidence type="ECO:0000313" key="1">
    <source>
        <dbReference type="EMBL" id="AYV85883.1"/>
    </source>
</evidence>
<organism evidence="1">
    <name type="scientific">Solivirus sp</name>
    <dbReference type="NCBI Taxonomy" id="2487772"/>
    <lineage>
        <taxon>Viruses</taxon>
        <taxon>Pithoviruses</taxon>
    </lineage>
</organism>
<accession>A0A3G5AJA6</accession>